<dbReference type="GO" id="GO:0016747">
    <property type="term" value="F:acyltransferase activity, transferring groups other than amino-acyl groups"/>
    <property type="evidence" value="ECO:0007669"/>
    <property type="project" value="InterPro"/>
</dbReference>
<reference evidence="2" key="2">
    <citation type="submission" date="2021-04" db="EMBL/GenBank/DDBJ databases">
        <authorList>
            <person name="Gilroy R."/>
        </authorList>
    </citation>
    <scope>NUCLEOTIDE SEQUENCE</scope>
    <source>
        <strain evidence="2">CHK178-16964</strain>
    </source>
</reference>
<dbReference type="Gene3D" id="3.40.630.30">
    <property type="match status" value="1"/>
</dbReference>
<dbReference type="InterPro" id="IPR016181">
    <property type="entry name" value="Acyl_CoA_acyltransferase"/>
</dbReference>
<organism evidence="2 3">
    <name type="scientific">Candidatus Lachnoclostridium stercoravium</name>
    <dbReference type="NCBI Taxonomy" id="2838633"/>
    <lineage>
        <taxon>Bacteria</taxon>
        <taxon>Bacillati</taxon>
        <taxon>Bacillota</taxon>
        <taxon>Clostridia</taxon>
        <taxon>Lachnospirales</taxon>
        <taxon>Lachnospiraceae</taxon>
    </lineage>
</organism>
<dbReference type="Proteomes" id="UP000823900">
    <property type="component" value="Unassembled WGS sequence"/>
</dbReference>
<gene>
    <name evidence="2" type="ORF">IAA07_05875</name>
</gene>
<evidence type="ECO:0000259" key="1">
    <source>
        <dbReference type="PROSITE" id="PS51186"/>
    </source>
</evidence>
<protein>
    <submittedName>
        <fullName evidence="2">GNAT family N-acetyltransferase</fullName>
    </submittedName>
</protein>
<feature type="domain" description="N-acetyltransferase" evidence="1">
    <location>
        <begin position="1"/>
        <end position="148"/>
    </location>
</feature>
<comment type="caution">
    <text evidence="2">The sequence shown here is derived from an EMBL/GenBank/DDBJ whole genome shotgun (WGS) entry which is preliminary data.</text>
</comment>
<dbReference type="InterPro" id="IPR000182">
    <property type="entry name" value="GNAT_dom"/>
</dbReference>
<accession>A0A9D2HHS3</accession>
<reference evidence="2" key="1">
    <citation type="journal article" date="2021" name="PeerJ">
        <title>Extensive microbial diversity within the chicken gut microbiome revealed by metagenomics and culture.</title>
        <authorList>
            <person name="Gilroy R."/>
            <person name="Ravi A."/>
            <person name="Getino M."/>
            <person name="Pursley I."/>
            <person name="Horton D.L."/>
            <person name="Alikhan N.F."/>
            <person name="Baker D."/>
            <person name="Gharbi K."/>
            <person name="Hall N."/>
            <person name="Watson M."/>
            <person name="Adriaenssens E.M."/>
            <person name="Foster-Nyarko E."/>
            <person name="Jarju S."/>
            <person name="Secka A."/>
            <person name="Antonio M."/>
            <person name="Oren A."/>
            <person name="Chaudhuri R.R."/>
            <person name="La Ragione R."/>
            <person name="Hildebrand F."/>
            <person name="Pallen M.J."/>
        </authorList>
    </citation>
    <scope>NUCLEOTIDE SEQUENCE</scope>
    <source>
        <strain evidence="2">CHK178-16964</strain>
    </source>
</reference>
<proteinExistence type="predicted"/>
<evidence type="ECO:0000313" key="3">
    <source>
        <dbReference type="Proteomes" id="UP000823900"/>
    </source>
</evidence>
<dbReference type="Pfam" id="PF13508">
    <property type="entry name" value="Acetyltransf_7"/>
    <property type="match status" value="1"/>
</dbReference>
<sequence length="158" mass="18491">MEIREIKEKKKQYLDLLLLGDEQESMIDRYLERGWMFLLDDGGIRAECVVTDEGEGVLEIKNIAVFPEYHRRGYGKKLVGFIEKEFKGRFLVLRAGTGDSPLTVPFYEKCGFQESFRIKDFFTDYYDHPIVEGGVTLSDMVYFEKRLDQRRGFFGSDL</sequence>
<name>A0A9D2HHS3_9FIRM</name>
<dbReference type="EMBL" id="DWZA01000053">
    <property type="protein sequence ID" value="HJA71097.1"/>
    <property type="molecule type" value="Genomic_DNA"/>
</dbReference>
<dbReference type="PROSITE" id="PS51186">
    <property type="entry name" value="GNAT"/>
    <property type="match status" value="1"/>
</dbReference>
<dbReference type="CDD" id="cd04301">
    <property type="entry name" value="NAT_SF"/>
    <property type="match status" value="1"/>
</dbReference>
<dbReference type="SUPFAM" id="SSF55729">
    <property type="entry name" value="Acyl-CoA N-acyltransferases (Nat)"/>
    <property type="match status" value="1"/>
</dbReference>
<evidence type="ECO:0000313" key="2">
    <source>
        <dbReference type="EMBL" id="HJA71097.1"/>
    </source>
</evidence>
<dbReference type="AlphaFoldDB" id="A0A9D2HHS3"/>